<keyword evidence="2" id="KW-1185">Reference proteome</keyword>
<reference evidence="1 2" key="1">
    <citation type="submission" date="2019-04" db="EMBL/GenBank/DDBJ databases">
        <title>An improved genome assembly and genetic linkage map for asparagus bean, Vigna unguiculata ssp. sesquipedialis.</title>
        <authorList>
            <person name="Xia Q."/>
            <person name="Zhang R."/>
            <person name="Dong Y."/>
        </authorList>
    </citation>
    <scope>NUCLEOTIDE SEQUENCE [LARGE SCALE GENOMIC DNA]</scope>
    <source>
        <tissue evidence="1">Leaf</tissue>
    </source>
</reference>
<proteinExistence type="predicted"/>
<organism evidence="1 2">
    <name type="scientific">Vigna unguiculata</name>
    <name type="common">Cowpea</name>
    <dbReference type="NCBI Taxonomy" id="3917"/>
    <lineage>
        <taxon>Eukaryota</taxon>
        <taxon>Viridiplantae</taxon>
        <taxon>Streptophyta</taxon>
        <taxon>Embryophyta</taxon>
        <taxon>Tracheophyta</taxon>
        <taxon>Spermatophyta</taxon>
        <taxon>Magnoliopsida</taxon>
        <taxon>eudicotyledons</taxon>
        <taxon>Gunneridae</taxon>
        <taxon>Pentapetalae</taxon>
        <taxon>rosids</taxon>
        <taxon>fabids</taxon>
        <taxon>Fabales</taxon>
        <taxon>Fabaceae</taxon>
        <taxon>Papilionoideae</taxon>
        <taxon>50 kb inversion clade</taxon>
        <taxon>NPAAA clade</taxon>
        <taxon>indigoferoid/millettioid clade</taxon>
        <taxon>Phaseoleae</taxon>
        <taxon>Vigna</taxon>
    </lineage>
</organism>
<sequence length="70" mass="8271">MEFLLECCDEELEVDSMDLKERTLIHIVAREEQVRVIKFCVTQWEETLIAWTIRVGPTPLRDVKGEREGH</sequence>
<dbReference type="EMBL" id="CP039346">
    <property type="protein sequence ID" value="QCD84280.1"/>
    <property type="molecule type" value="Genomic_DNA"/>
</dbReference>
<protein>
    <submittedName>
        <fullName evidence="1">Uncharacterized protein</fullName>
    </submittedName>
</protein>
<evidence type="ECO:0000313" key="2">
    <source>
        <dbReference type="Proteomes" id="UP000501690"/>
    </source>
</evidence>
<name>A0A4D6L725_VIGUN</name>
<gene>
    <name evidence="1" type="ORF">DEO72_LG2g4632</name>
</gene>
<evidence type="ECO:0000313" key="1">
    <source>
        <dbReference type="EMBL" id="QCD84280.1"/>
    </source>
</evidence>
<dbReference type="Proteomes" id="UP000501690">
    <property type="component" value="Linkage Group LG2"/>
</dbReference>
<dbReference type="AlphaFoldDB" id="A0A4D6L725"/>
<accession>A0A4D6L725</accession>